<organism evidence="2 3">
    <name type="scientific">Paraphaeosphaeria minitans</name>
    <dbReference type="NCBI Taxonomy" id="565426"/>
    <lineage>
        <taxon>Eukaryota</taxon>
        <taxon>Fungi</taxon>
        <taxon>Dikarya</taxon>
        <taxon>Ascomycota</taxon>
        <taxon>Pezizomycotina</taxon>
        <taxon>Dothideomycetes</taxon>
        <taxon>Pleosporomycetidae</taxon>
        <taxon>Pleosporales</taxon>
        <taxon>Massarineae</taxon>
        <taxon>Didymosphaeriaceae</taxon>
        <taxon>Paraphaeosphaeria</taxon>
    </lineage>
</organism>
<feature type="compositionally biased region" description="Basic residues" evidence="1">
    <location>
        <begin position="159"/>
        <end position="174"/>
    </location>
</feature>
<accession>A0A9P6GS66</accession>
<keyword evidence="3" id="KW-1185">Reference proteome</keyword>
<comment type="caution">
    <text evidence="2">The sequence shown here is derived from an EMBL/GenBank/DDBJ whole genome shotgun (WGS) entry which is preliminary data.</text>
</comment>
<feature type="region of interest" description="Disordered" evidence="1">
    <location>
        <begin position="150"/>
        <end position="174"/>
    </location>
</feature>
<feature type="region of interest" description="Disordered" evidence="1">
    <location>
        <begin position="1"/>
        <end position="35"/>
    </location>
</feature>
<reference evidence="2" key="1">
    <citation type="journal article" date="2020" name="Mol. Plant Microbe Interact.">
        <title>Genome Sequence of the Biocontrol Agent Coniothyrium minitans strain Conio (IMI 134523).</title>
        <authorList>
            <person name="Patel D."/>
            <person name="Shittu T.A."/>
            <person name="Baroncelli R."/>
            <person name="Muthumeenakshi S."/>
            <person name="Osborne T.H."/>
            <person name="Janganan T.K."/>
            <person name="Sreenivasaprasad S."/>
        </authorList>
    </citation>
    <scope>NUCLEOTIDE SEQUENCE</scope>
    <source>
        <strain evidence="2">Conio</strain>
    </source>
</reference>
<dbReference type="AlphaFoldDB" id="A0A9P6GS66"/>
<dbReference type="Proteomes" id="UP000756921">
    <property type="component" value="Unassembled WGS sequence"/>
</dbReference>
<name>A0A9P6GS66_9PLEO</name>
<evidence type="ECO:0000256" key="1">
    <source>
        <dbReference type="SAM" id="MobiDB-lite"/>
    </source>
</evidence>
<evidence type="ECO:0000313" key="2">
    <source>
        <dbReference type="EMBL" id="KAF9739550.1"/>
    </source>
</evidence>
<dbReference type="EMBL" id="WJXW01000002">
    <property type="protein sequence ID" value="KAF9739550.1"/>
    <property type="molecule type" value="Genomic_DNA"/>
</dbReference>
<dbReference type="OrthoDB" id="10417616at2759"/>
<protein>
    <submittedName>
        <fullName evidence="2">Uncharacterized protein</fullName>
    </submittedName>
</protein>
<gene>
    <name evidence="2" type="ORF">PMIN01_02184</name>
</gene>
<sequence length="174" mass="18122">MYPLSSGRGDPFPLAPSMGRQVSPELHSSAFPHLPGRKVPLNPRAPPFIPGSVSHPPTAISPTQSDQSSASTVVPAALLPDWRPFASRVPVTGSYSAGIFAHPGPAAPALLAQAGRYPMGGGPRNLPHPYGWAQPFFAATPQHLAHGVDVNNGFSGGGKGKKKSRKGKGKRAAW</sequence>
<proteinExistence type="predicted"/>
<evidence type="ECO:0000313" key="3">
    <source>
        <dbReference type="Proteomes" id="UP000756921"/>
    </source>
</evidence>